<gene>
    <name evidence="1" type="ordered locus">BCE_3807</name>
</gene>
<proteinExistence type="predicted"/>
<organism evidence="1 2">
    <name type="scientific">Bacillus cereus (strain ATCC 10987 / NRS 248)</name>
    <dbReference type="NCBI Taxonomy" id="222523"/>
    <lineage>
        <taxon>Bacteria</taxon>
        <taxon>Bacillati</taxon>
        <taxon>Bacillota</taxon>
        <taxon>Bacilli</taxon>
        <taxon>Bacillales</taxon>
        <taxon>Bacillaceae</taxon>
        <taxon>Bacillus</taxon>
        <taxon>Bacillus cereus group</taxon>
    </lineage>
</organism>
<dbReference type="EMBL" id="AE017194">
    <property type="protein sequence ID" value="AAS42712.1"/>
    <property type="molecule type" value="Genomic_DNA"/>
</dbReference>
<dbReference type="KEGG" id="bca:BCE_3807"/>
<dbReference type="Proteomes" id="UP000002527">
    <property type="component" value="Chromosome"/>
</dbReference>
<reference evidence="1 2" key="1">
    <citation type="journal article" date="2004" name="Nucleic Acids Res.">
        <title>The genome sequence of Bacillus cereus ATCC 10987 reveals metabolic adaptations and a large plasmid related to Bacillus anthracis pXO1.</title>
        <authorList>
            <person name="Rasko D.A."/>
            <person name="Ravel J."/>
            <person name="Okstad O.A."/>
            <person name="Helgason E."/>
            <person name="Cer R.Z."/>
            <person name="Jiang L."/>
            <person name="Shores K.A."/>
            <person name="Fouts D.E."/>
            <person name="Tourasse N.J."/>
            <person name="Angiuoli S.V."/>
            <person name="Kolonay J."/>
            <person name="Nelson W.C."/>
            <person name="Kolsto A.-B."/>
            <person name="Fraser C.M."/>
            <person name="Read T.D."/>
        </authorList>
    </citation>
    <scope>NUCLEOTIDE SEQUENCE [LARGE SCALE GENOMIC DNA]</scope>
    <source>
        <strain evidence="2">ATCC 10987 / NRS 248</strain>
    </source>
</reference>
<protein>
    <submittedName>
        <fullName evidence="1">Uncharacterized protein</fullName>
    </submittedName>
</protein>
<dbReference type="AlphaFoldDB" id="Q732V3"/>
<evidence type="ECO:0000313" key="2">
    <source>
        <dbReference type="Proteomes" id="UP000002527"/>
    </source>
</evidence>
<evidence type="ECO:0000313" key="1">
    <source>
        <dbReference type="EMBL" id="AAS42712.1"/>
    </source>
</evidence>
<dbReference type="HOGENOM" id="CLU_3284328_0_0_9"/>
<accession>Q732V3</accession>
<sequence length="40" mass="4739">MEMASSLLIKCKIRQRQFFVKIGETLHTMVMFIGIKQYAF</sequence>
<name>Q732V3_BACC1</name>